<dbReference type="AlphaFoldDB" id="A0A240EHK1"/>
<dbReference type="OrthoDB" id="5816320at2"/>
<reference evidence="4" key="1">
    <citation type="submission" date="2016-06" db="EMBL/GenBank/DDBJ databases">
        <authorList>
            <person name="Rodrigo-Torres L."/>
            <person name="Arahal R.D."/>
            <person name="Lucena T."/>
        </authorList>
    </citation>
    <scope>NUCLEOTIDE SEQUENCE [LARGE SCALE GENOMIC DNA]</scope>
    <source>
        <strain evidence="4">CECT8203</strain>
    </source>
</reference>
<evidence type="ECO:0000313" key="3">
    <source>
        <dbReference type="EMBL" id="SNX48178.1"/>
    </source>
</evidence>
<dbReference type="RefSeq" id="WP_096993380.1">
    <property type="nucleotide sequence ID" value="NZ_JBHSII010000011.1"/>
</dbReference>
<name>A0A240EHK1_9VIBR</name>
<dbReference type="EMBL" id="OANU01000023">
    <property type="protein sequence ID" value="SNX48178.1"/>
    <property type="molecule type" value="Genomic_DNA"/>
</dbReference>
<feature type="compositionally biased region" description="Polar residues" evidence="1">
    <location>
        <begin position="48"/>
        <end position="67"/>
    </location>
</feature>
<feature type="chain" id="PRO_5012964119" evidence="2">
    <location>
        <begin position="24"/>
        <end position="158"/>
    </location>
</feature>
<keyword evidence="4" id="KW-1185">Reference proteome</keyword>
<organism evidence="3 4">
    <name type="scientific">Vibrio thalassae</name>
    <dbReference type="NCBI Taxonomy" id="1243014"/>
    <lineage>
        <taxon>Bacteria</taxon>
        <taxon>Pseudomonadati</taxon>
        <taxon>Pseudomonadota</taxon>
        <taxon>Gammaproteobacteria</taxon>
        <taxon>Vibrionales</taxon>
        <taxon>Vibrionaceae</taxon>
        <taxon>Vibrio</taxon>
    </lineage>
</organism>
<dbReference type="Proteomes" id="UP000219336">
    <property type="component" value="Unassembled WGS sequence"/>
</dbReference>
<evidence type="ECO:0000256" key="2">
    <source>
        <dbReference type="SAM" id="SignalP"/>
    </source>
</evidence>
<sequence>MSKFYLQFIVSLIVAFFAPLGGAASEQVSQQRTSTSDSGFSSWKDHSSLINSTRPGHTTRQCSNPNKPKSKSLGDHDAKAILTVWRWTGSNNENHELETPTYSVVFDYSCSGQHELLSATVRQRLITPSYLSYAQSNHRVSGWKDGNTLYVFLNTQYA</sequence>
<feature type="compositionally biased region" description="Polar residues" evidence="1">
    <location>
        <begin position="29"/>
        <end position="41"/>
    </location>
</feature>
<accession>A0A240EHK1</accession>
<proteinExistence type="predicted"/>
<feature type="signal peptide" evidence="2">
    <location>
        <begin position="1"/>
        <end position="23"/>
    </location>
</feature>
<keyword evidence="2" id="KW-0732">Signal</keyword>
<evidence type="ECO:0000313" key="4">
    <source>
        <dbReference type="Proteomes" id="UP000219336"/>
    </source>
</evidence>
<protein>
    <submittedName>
        <fullName evidence="3">Uncharacterized protein</fullName>
    </submittedName>
</protein>
<feature type="region of interest" description="Disordered" evidence="1">
    <location>
        <begin position="29"/>
        <end position="74"/>
    </location>
</feature>
<gene>
    <name evidence="3" type="ORF">VTH8203_01796</name>
</gene>
<evidence type="ECO:0000256" key="1">
    <source>
        <dbReference type="SAM" id="MobiDB-lite"/>
    </source>
</evidence>